<dbReference type="InterPro" id="IPR046450">
    <property type="entry name" value="PA_dom_sf"/>
</dbReference>
<dbReference type="GO" id="GO:0061630">
    <property type="term" value="F:ubiquitin protein ligase activity"/>
    <property type="evidence" value="ECO:0007669"/>
    <property type="project" value="UniProtKB-EC"/>
</dbReference>
<feature type="region of interest" description="Disordered" evidence="11">
    <location>
        <begin position="264"/>
        <end position="331"/>
    </location>
</feature>
<comment type="catalytic activity">
    <reaction evidence="1">
        <text>S-ubiquitinyl-[E2 ubiquitin-conjugating enzyme]-L-cysteine + [acceptor protein]-L-lysine = [E2 ubiquitin-conjugating enzyme]-L-cysteine + N(6)-ubiquitinyl-[acceptor protein]-L-lysine.</text>
        <dbReference type="EC" id="2.3.2.27"/>
    </reaction>
</comment>
<keyword evidence="4 12" id="KW-0812">Transmembrane</keyword>
<feature type="compositionally biased region" description="Low complexity" evidence="11">
    <location>
        <begin position="605"/>
        <end position="630"/>
    </location>
</feature>
<feature type="compositionally biased region" description="Basic and acidic residues" evidence="11">
    <location>
        <begin position="653"/>
        <end position="662"/>
    </location>
</feature>
<dbReference type="SUPFAM" id="SSF57850">
    <property type="entry name" value="RING/U-box"/>
    <property type="match status" value="1"/>
</dbReference>
<feature type="compositionally biased region" description="Polar residues" evidence="11">
    <location>
        <begin position="307"/>
        <end position="324"/>
    </location>
</feature>
<comment type="subcellular location">
    <subcellularLocation>
        <location evidence="2">Membrane</location>
        <topology evidence="2">Single-pass membrane protein</topology>
    </subcellularLocation>
</comment>
<feature type="compositionally biased region" description="Low complexity" evidence="11">
    <location>
        <begin position="264"/>
        <end position="275"/>
    </location>
</feature>
<dbReference type="Pfam" id="PF02225">
    <property type="entry name" value="PA"/>
    <property type="match status" value="1"/>
</dbReference>
<evidence type="ECO:0000256" key="12">
    <source>
        <dbReference type="SAM" id="Phobius"/>
    </source>
</evidence>
<evidence type="ECO:0000313" key="14">
    <source>
        <dbReference type="EMBL" id="RKP07325.1"/>
    </source>
</evidence>
<evidence type="ECO:0000256" key="8">
    <source>
        <dbReference type="ARBA" id="ARBA00022989"/>
    </source>
</evidence>
<dbReference type="InterPro" id="IPR013083">
    <property type="entry name" value="Znf_RING/FYVE/PHD"/>
</dbReference>
<dbReference type="InterPro" id="IPR051653">
    <property type="entry name" value="E3_ligase_sorting_rcpt"/>
</dbReference>
<keyword evidence="5" id="KW-0479">Metal-binding</keyword>
<sequence>MSAAMQMSTSTLRARPFRSSMVMLGTFPSLLLLLLFTLLFSLESARVYADVYLLETGHKFTSRAASFGGRLLSAHSFDGGNYVDGEQVDVDDNVDNEEMQRLGSNWHPFGSSVWMAYTGGRLNRAAGAGGGGGAIYALQQMFEHELDYSLGRLFRRMLVTDTPESANVETDPATKDTMPATTAADVAEKAGEQQEAAFTSPAPASPPVYRVHSVEGPLVPFEWIHRGNRRGCQAVTADEVQAAFDGQAVPEGIRIVPVIPSAAAATAPATDDIPSTKGAAMDGDQKAHGHAAASQSSYAGPAAQDRSAAQSSEFGAAATENSSQKGGGSNATPRLWVGHGWVALIERGGCDFVRKVRNAQAAGAAAVIIGDNGDAGLTTMISTGDASDIRIPSLFLRRTCYRDLLHRATAGSKLVSVRVTGNSSHFLLTVNSILVPWLAYTAVAYLALSVVWGLWFCCRGPLLMRVGTHPHMQLRVAALSAAAGALPPSPPGNSPMDQARRTLHRLRFELQEMWHRLDGLRAAEAQVRRIPMAVYASAEAALIDDFPTRCAVCLDDFADGDRLRVLPCRHRFHVDCVDRWLVSQRRLCPICKRDALRPAPEGPRGDSAAGSSSSTTAQDDATGSDSSGSSMMAVHTANGHGLAASTNGSGVPDAREPPRSRPESLPTPGAASEDASAETDAAAGPALATADAAAAEQPPARDGTLRARAYSAAPDIARPRYWA</sequence>
<dbReference type="InterPro" id="IPR011016">
    <property type="entry name" value="Znf_RING-CH"/>
</dbReference>
<feature type="transmembrane region" description="Helical" evidence="12">
    <location>
        <begin position="437"/>
        <end position="457"/>
    </location>
</feature>
<keyword evidence="8 12" id="KW-1133">Transmembrane helix</keyword>
<evidence type="ECO:0000256" key="6">
    <source>
        <dbReference type="ARBA" id="ARBA00022771"/>
    </source>
</evidence>
<dbReference type="PANTHER" id="PTHR47168:SF1">
    <property type="entry name" value="OS02G0798600 PROTEIN"/>
    <property type="match status" value="1"/>
</dbReference>
<dbReference type="Pfam" id="PF13639">
    <property type="entry name" value="zf-RING_2"/>
    <property type="match status" value="1"/>
</dbReference>
<gene>
    <name evidence="14" type="ORF">THASP1DRAFT_30857</name>
</gene>
<proteinExistence type="predicted"/>
<evidence type="ECO:0000256" key="3">
    <source>
        <dbReference type="ARBA" id="ARBA00012483"/>
    </source>
</evidence>
<dbReference type="Gene3D" id="3.50.30.30">
    <property type="match status" value="1"/>
</dbReference>
<evidence type="ECO:0000313" key="15">
    <source>
        <dbReference type="Proteomes" id="UP000271241"/>
    </source>
</evidence>
<keyword evidence="7" id="KW-0862">Zinc</keyword>
<evidence type="ECO:0000256" key="2">
    <source>
        <dbReference type="ARBA" id="ARBA00004167"/>
    </source>
</evidence>
<keyword evidence="9 12" id="KW-0472">Membrane</keyword>
<organism evidence="14 15">
    <name type="scientific">Thamnocephalis sphaerospora</name>
    <dbReference type="NCBI Taxonomy" id="78915"/>
    <lineage>
        <taxon>Eukaryota</taxon>
        <taxon>Fungi</taxon>
        <taxon>Fungi incertae sedis</taxon>
        <taxon>Zoopagomycota</taxon>
        <taxon>Zoopagomycotina</taxon>
        <taxon>Zoopagomycetes</taxon>
        <taxon>Zoopagales</taxon>
        <taxon>Sigmoideomycetaceae</taxon>
        <taxon>Thamnocephalis</taxon>
    </lineage>
</organism>
<dbReference type="InterPro" id="IPR001841">
    <property type="entry name" value="Znf_RING"/>
</dbReference>
<dbReference type="SUPFAM" id="SSF52025">
    <property type="entry name" value="PA domain"/>
    <property type="match status" value="1"/>
</dbReference>
<reference evidence="15" key="1">
    <citation type="journal article" date="2018" name="Nat. Microbiol.">
        <title>Leveraging single-cell genomics to expand the fungal tree of life.</title>
        <authorList>
            <person name="Ahrendt S.R."/>
            <person name="Quandt C.A."/>
            <person name="Ciobanu D."/>
            <person name="Clum A."/>
            <person name="Salamov A."/>
            <person name="Andreopoulos B."/>
            <person name="Cheng J.F."/>
            <person name="Woyke T."/>
            <person name="Pelin A."/>
            <person name="Henrissat B."/>
            <person name="Reynolds N.K."/>
            <person name="Benny G.L."/>
            <person name="Smith M.E."/>
            <person name="James T.Y."/>
            <person name="Grigoriev I.V."/>
        </authorList>
    </citation>
    <scope>NUCLEOTIDE SEQUENCE [LARGE SCALE GENOMIC DNA]</scope>
    <source>
        <strain evidence="15">RSA 1356</strain>
    </source>
</reference>
<protein>
    <recommendedName>
        <fullName evidence="3">RING-type E3 ubiquitin transferase</fullName>
        <ecNumber evidence="3">2.3.2.27</ecNumber>
    </recommendedName>
</protein>
<evidence type="ECO:0000256" key="1">
    <source>
        <dbReference type="ARBA" id="ARBA00000900"/>
    </source>
</evidence>
<evidence type="ECO:0000256" key="4">
    <source>
        <dbReference type="ARBA" id="ARBA00022692"/>
    </source>
</evidence>
<dbReference type="GO" id="GO:0008270">
    <property type="term" value="F:zinc ion binding"/>
    <property type="evidence" value="ECO:0007669"/>
    <property type="project" value="UniProtKB-KW"/>
</dbReference>
<dbReference type="SMART" id="SM00744">
    <property type="entry name" value="RINGv"/>
    <property type="match status" value="1"/>
</dbReference>
<dbReference type="OrthoDB" id="8062037at2759"/>
<dbReference type="AlphaFoldDB" id="A0A4P9XN39"/>
<evidence type="ECO:0000256" key="9">
    <source>
        <dbReference type="ARBA" id="ARBA00023136"/>
    </source>
</evidence>
<evidence type="ECO:0000256" key="5">
    <source>
        <dbReference type="ARBA" id="ARBA00022723"/>
    </source>
</evidence>
<dbReference type="PROSITE" id="PS50089">
    <property type="entry name" value="ZF_RING_2"/>
    <property type="match status" value="1"/>
</dbReference>
<evidence type="ECO:0000256" key="11">
    <source>
        <dbReference type="SAM" id="MobiDB-lite"/>
    </source>
</evidence>
<dbReference type="Proteomes" id="UP000271241">
    <property type="component" value="Unassembled WGS sequence"/>
</dbReference>
<dbReference type="SMART" id="SM00184">
    <property type="entry name" value="RING"/>
    <property type="match status" value="1"/>
</dbReference>
<keyword evidence="15" id="KW-1185">Reference proteome</keyword>
<keyword evidence="6 10" id="KW-0863">Zinc-finger</keyword>
<evidence type="ECO:0000256" key="10">
    <source>
        <dbReference type="PROSITE-ProRule" id="PRU00175"/>
    </source>
</evidence>
<accession>A0A4P9XN39</accession>
<dbReference type="InterPro" id="IPR003137">
    <property type="entry name" value="PA_domain"/>
</dbReference>
<dbReference type="STRING" id="78915.A0A4P9XN39"/>
<dbReference type="PANTHER" id="PTHR47168">
    <property type="entry name" value="RING ZINC FINGER DOMAIN SUPERFAMILY PROTEIN-RELATED"/>
    <property type="match status" value="1"/>
</dbReference>
<feature type="region of interest" description="Disordered" evidence="11">
    <location>
        <begin position="595"/>
        <end position="723"/>
    </location>
</feature>
<feature type="compositionally biased region" description="Low complexity" evidence="11">
    <location>
        <begin position="669"/>
        <end position="700"/>
    </location>
</feature>
<dbReference type="FunFam" id="3.30.40.10:FF:000388">
    <property type="entry name" value="Putative RING zinc finger domain superfamily protein"/>
    <property type="match status" value="1"/>
</dbReference>
<dbReference type="EMBL" id="KZ992735">
    <property type="protein sequence ID" value="RKP07325.1"/>
    <property type="molecule type" value="Genomic_DNA"/>
</dbReference>
<name>A0A4P9XN39_9FUNG</name>
<dbReference type="Gene3D" id="3.30.40.10">
    <property type="entry name" value="Zinc/RING finger domain, C3HC4 (zinc finger)"/>
    <property type="match status" value="1"/>
</dbReference>
<evidence type="ECO:0000259" key="13">
    <source>
        <dbReference type="PROSITE" id="PS50089"/>
    </source>
</evidence>
<evidence type="ECO:0000256" key="7">
    <source>
        <dbReference type="ARBA" id="ARBA00022833"/>
    </source>
</evidence>
<feature type="domain" description="RING-type" evidence="13">
    <location>
        <begin position="550"/>
        <end position="592"/>
    </location>
</feature>
<dbReference type="EC" id="2.3.2.27" evidence="3"/>
<dbReference type="GO" id="GO:0016020">
    <property type="term" value="C:membrane"/>
    <property type="evidence" value="ECO:0007669"/>
    <property type="project" value="UniProtKB-SubCell"/>
</dbReference>